<keyword evidence="2" id="KW-0479">Metal-binding</keyword>
<dbReference type="Gene3D" id="3.40.140.10">
    <property type="entry name" value="Cytidine Deaminase, domain 2"/>
    <property type="match status" value="1"/>
</dbReference>
<dbReference type="AlphaFoldDB" id="A0A6M3X4L3"/>
<dbReference type="PROSITE" id="PS50249">
    <property type="entry name" value="MPN"/>
    <property type="match status" value="1"/>
</dbReference>
<dbReference type="CDD" id="cd08071">
    <property type="entry name" value="MPN_DUF2466"/>
    <property type="match status" value="1"/>
</dbReference>
<keyword evidence="3" id="KW-0378">Hydrolase</keyword>
<evidence type="ECO:0000256" key="1">
    <source>
        <dbReference type="ARBA" id="ARBA00022670"/>
    </source>
</evidence>
<reference evidence="7" key="1">
    <citation type="submission" date="2020-03" db="EMBL/GenBank/DDBJ databases">
        <title>The deep terrestrial virosphere.</title>
        <authorList>
            <person name="Holmfeldt K."/>
            <person name="Nilsson E."/>
            <person name="Simone D."/>
            <person name="Lopez-Fernandez M."/>
            <person name="Wu X."/>
            <person name="de Brujin I."/>
            <person name="Lundin D."/>
            <person name="Andersson A."/>
            <person name="Bertilsson S."/>
            <person name="Dopson M."/>
        </authorList>
    </citation>
    <scope>NUCLEOTIDE SEQUENCE</scope>
    <source>
        <strain evidence="7">MM171A03190</strain>
    </source>
</reference>
<dbReference type="GO" id="GO:0006508">
    <property type="term" value="P:proteolysis"/>
    <property type="evidence" value="ECO:0007669"/>
    <property type="project" value="UniProtKB-KW"/>
</dbReference>
<dbReference type="InterPro" id="IPR001405">
    <property type="entry name" value="UPF0758"/>
</dbReference>
<gene>
    <name evidence="7" type="ORF">MM171A03190_0007</name>
</gene>
<evidence type="ECO:0000256" key="4">
    <source>
        <dbReference type="ARBA" id="ARBA00022833"/>
    </source>
</evidence>
<accession>A0A6M3X4L3</accession>
<dbReference type="InterPro" id="IPR037518">
    <property type="entry name" value="MPN"/>
</dbReference>
<evidence type="ECO:0000259" key="6">
    <source>
        <dbReference type="PROSITE" id="PS50249"/>
    </source>
</evidence>
<dbReference type="InterPro" id="IPR025657">
    <property type="entry name" value="RadC_JAB"/>
</dbReference>
<keyword evidence="5" id="KW-0482">Metalloprotease</keyword>
<keyword evidence="4" id="KW-0862">Zinc</keyword>
<dbReference type="GO" id="GO:0008237">
    <property type="term" value="F:metallopeptidase activity"/>
    <property type="evidence" value="ECO:0007669"/>
    <property type="project" value="UniProtKB-KW"/>
</dbReference>
<proteinExistence type="predicted"/>
<evidence type="ECO:0000256" key="2">
    <source>
        <dbReference type="ARBA" id="ARBA00022723"/>
    </source>
</evidence>
<evidence type="ECO:0000256" key="3">
    <source>
        <dbReference type="ARBA" id="ARBA00022801"/>
    </source>
</evidence>
<dbReference type="Pfam" id="PF04002">
    <property type="entry name" value="RadC"/>
    <property type="match status" value="1"/>
</dbReference>
<protein>
    <submittedName>
        <fullName evidence="7">Putative DNA repair protein</fullName>
    </submittedName>
</protein>
<dbReference type="EMBL" id="MT143902">
    <property type="protein sequence ID" value="QJH92579.1"/>
    <property type="molecule type" value="Genomic_DNA"/>
</dbReference>
<dbReference type="PANTHER" id="PTHR30471">
    <property type="entry name" value="DNA REPAIR PROTEIN RADC"/>
    <property type="match status" value="1"/>
</dbReference>
<sequence length="134" mass="15641">MKRVIKFREDPDEINDSKRMFEQIKHIEIDYGQENMLVFFLNTRNKLISYEVMFKGGLSATMVDPRTVFRRAIQHNSNSIIMAHNHPSDNLKPSADDYNIFQRFKKAGDIIGISVLDSIIFNKTSYYSMNDKGK</sequence>
<dbReference type="SUPFAM" id="SSF102712">
    <property type="entry name" value="JAB1/MPN domain"/>
    <property type="match status" value="1"/>
</dbReference>
<name>A0A6M3X4L3_9ZZZZ</name>
<dbReference type="GO" id="GO:0046872">
    <property type="term" value="F:metal ion binding"/>
    <property type="evidence" value="ECO:0007669"/>
    <property type="project" value="UniProtKB-KW"/>
</dbReference>
<organism evidence="7">
    <name type="scientific">viral metagenome</name>
    <dbReference type="NCBI Taxonomy" id="1070528"/>
    <lineage>
        <taxon>unclassified sequences</taxon>
        <taxon>metagenomes</taxon>
        <taxon>organismal metagenomes</taxon>
    </lineage>
</organism>
<evidence type="ECO:0000256" key="5">
    <source>
        <dbReference type="ARBA" id="ARBA00023049"/>
    </source>
</evidence>
<feature type="domain" description="MPN" evidence="6">
    <location>
        <begin position="12"/>
        <end position="134"/>
    </location>
</feature>
<dbReference type="PANTHER" id="PTHR30471:SF3">
    <property type="entry name" value="UPF0758 PROTEIN YEES-RELATED"/>
    <property type="match status" value="1"/>
</dbReference>
<evidence type="ECO:0000313" key="7">
    <source>
        <dbReference type="EMBL" id="QJH92579.1"/>
    </source>
</evidence>
<keyword evidence="1" id="KW-0645">Protease</keyword>